<dbReference type="GO" id="GO:0003756">
    <property type="term" value="F:protein disulfide isomerase activity"/>
    <property type="evidence" value="ECO:0007669"/>
    <property type="project" value="TreeGrafter"/>
</dbReference>
<dbReference type="CDD" id="cd02961">
    <property type="entry name" value="PDI_a_family"/>
    <property type="match status" value="1"/>
</dbReference>
<dbReference type="Proteomes" id="UP000046395">
    <property type="component" value="Unassembled WGS sequence"/>
</dbReference>
<evidence type="ECO:0000313" key="2">
    <source>
        <dbReference type="Proteomes" id="UP000046395"/>
    </source>
</evidence>
<sequence>MESHYRRRLIGSTGVCFLLCTFYNVWGVDSLRTNERSVSIPDSSDLVTKNSLNDVERHLSLFPNTLLVFGDFTSGTLTKKTVDAYSLIARSARGEASVLLVDCSTKQGKRTCSAFKASPETVLLKYFIGGELVREFQTEPSPAELLHFIRNPLESRKWLDSTAAGHVVHVSSALAVKALLHGTSIPIVLLVHLPLLEISELYKEVFATVADTFHHKLMFVGADCSLPGNKELKDLFRVPNVPALLFLSEGKVHMYMDRPSFDRVLSWIENLLIRTTYANVEVDEQQNSTGVVHLTRRLLDEMVAGSDCMLILFHLEGCGPCYELKQAFDLAATIASRHNVTGIFADAELSTWARNTVPPFVRVVPMLIFRNPGDVVEFTEVNLNGVTEIVSFMASPKSYFAHVGIILRYQEAEWPGNIVSLTLESFSKVLRSQKHAMVLFYNDRVADGVVVRYHFINAARKFAEENHPLFAVVDCKSEGILCHQHAGMTVPRIYYYNFLKNVYPYNGDITGTELTSYIQTVLNSSDALKDYKLNSSFFISDRPYLHSLTPSGIILSSDTFPKMAVFFFLSTCASCAEELAKFKSFSEATQPTFLLHAYIDCVLYYDFCSRDVLLERTLIKYYAESEVEITFTDWRAYERWFNLTLKSAAIANLVGIAHLQ</sequence>
<name>A0A5S6QI37_TRIMR</name>
<protein>
    <submittedName>
        <fullName evidence="3">Thioredoxin domain-containing protein</fullName>
    </submittedName>
</protein>
<evidence type="ECO:0000313" key="3">
    <source>
        <dbReference type="WBParaSite" id="TMUE_2000006854.1"/>
    </source>
</evidence>
<evidence type="ECO:0000256" key="1">
    <source>
        <dbReference type="ARBA" id="ARBA00006347"/>
    </source>
</evidence>
<dbReference type="InterPro" id="IPR036249">
    <property type="entry name" value="Thioredoxin-like_sf"/>
</dbReference>
<dbReference type="InterPro" id="IPR051063">
    <property type="entry name" value="PDI"/>
</dbReference>
<keyword evidence="2" id="KW-1185">Reference proteome</keyword>
<dbReference type="Gene3D" id="3.40.30.10">
    <property type="entry name" value="Glutaredoxin"/>
    <property type="match status" value="3"/>
</dbReference>
<dbReference type="SUPFAM" id="SSF52833">
    <property type="entry name" value="Thioredoxin-like"/>
    <property type="match status" value="3"/>
</dbReference>
<dbReference type="GO" id="GO:0006457">
    <property type="term" value="P:protein folding"/>
    <property type="evidence" value="ECO:0007669"/>
    <property type="project" value="TreeGrafter"/>
</dbReference>
<organism evidence="2 3">
    <name type="scientific">Trichuris muris</name>
    <name type="common">Mouse whipworm</name>
    <dbReference type="NCBI Taxonomy" id="70415"/>
    <lineage>
        <taxon>Eukaryota</taxon>
        <taxon>Metazoa</taxon>
        <taxon>Ecdysozoa</taxon>
        <taxon>Nematoda</taxon>
        <taxon>Enoplea</taxon>
        <taxon>Dorylaimia</taxon>
        <taxon>Trichinellida</taxon>
        <taxon>Trichuridae</taxon>
        <taxon>Trichuris</taxon>
    </lineage>
</organism>
<dbReference type="STRING" id="70415.A0A5S6QI37"/>
<dbReference type="InterPro" id="IPR017937">
    <property type="entry name" value="Thioredoxin_CS"/>
</dbReference>
<accession>A0A5S6QI37</accession>
<dbReference type="WBParaSite" id="TMUE_2000006854.1">
    <property type="protein sequence ID" value="TMUE_2000006854.1"/>
    <property type="gene ID" value="WBGene00286334"/>
</dbReference>
<dbReference type="PROSITE" id="PS00194">
    <property type="entry name" value="THIOREDOXIN_1"/>
    <property type="match status" value="1"/>
</dbReference>
<proteinExistence type="inferred from homology"/>
<dbReference type="PANTHER" id="PTHR45672:SF2">
    <property type="entry name" value="PROTEIN DISULFIDE-ISOMERASE A5"/>
    <property type="match status" value="1"/>
</dbReference>
<comment type="similarity">
    <text evidence="1">Belongs to the protein disulfide isomerase family.</text>
</comment>
<dbReference type="AlphaFoldDB" id="A0A5S6QI37"/>
<reference evidence="3" key="1">
    <citation type="submission" date="2019-12" db="UniProtKB">
        <authorList>
            <consortium name="WormBaseParasite"/>
        </authorList>
    </citation>
    <scope>IDENTIFICATION</scope>
</reference>
<dbReference type="GO" id="GO:0005783">
    <property type="term" value="C:endoplasmic reticulum"/>
    <property type="evidence" value="ECO:0007669"/>
    <property type="project" value="TreeGrafter"/>
</dbReference>
<dbReference type="PANTHER" id="PTHR45672">
    <property type="entry name" value="PROTEIN DISULFIDE-ISOMERASE C17H9.14C-RELATED"/>
    <property type="match status" value="1"/>
</dbReference>